<evidence type="ECO:0000313" key="2">
    <source>
        <dbReference type="Proteomes" id="UP001454036"/>
    </source>
</evidence>
<proteinExistence type="predicted"/>
<evidence type="ECO:0000313" key="1">
    <source>
        <dbReference type="EMBL" id="GAA0175780.1"/>
    </source>
</evidence>
<dbReference type="AlphaFoldDB" id="A0AAV3RHP6"/>
<organism evidence="1 2">
    <name type="scientific">Lithospermum erythrorhizon</name>
    <name type="common">Purple gromwell</name>
    <name type="synonym">Lithospermum officinale var. erythrorhizon</name>
    <dbReference type="NCBI Taxonomy" id="34254"/>
    <lineage>
        <taxon>Eukaryota</taxon>
        <taxon>Viridiplantae</taxon>
        <taxon>Streptophyta</taxon>
        <taxon>Embryophyta</taxon>
        <taxon>Tracheophyta</taxon>
        <taxon>Spermatophyta</taxon>
        <taxon>Magnoliopsida</taxon>
        <taxon>eudicotyledons</taxon>
        <taxon>Gunneridae</taxon>
        <taxon>Pentapetalae</taxon>
        <taxon>asterids</taxon>
        <taxon>lamiids</taxon>
        <taxon>Boraginales</taxon>
        <taxon>Boraginaceae</taxon>
        <taxon>Boraginoideae</taxon>
        <taxon>Lithospermeae</taxon>
        <taxon>Lithospermum</taxon>
    </lineage>
</organism>
<dbReference type="EMBL" id="BAABME010009777">
    <property type="protein sequence ID" value="GAA0175780.1"/>
    <property type="molecule type" value="Genomic_DNA"/>
</dbReference>
<reference evidence="1 2" key="1">
    <citation type="submission" date="2024-01" db="EMBL/GenBank/DDBJ databases">
        <title>The complete chloroplast genome sequence of Lithospermum erythrorhizon: insights into the phylogenetic relationship among Boraginaceae species and the maternal lineages of purple gromwells.</title>
        <authorList>
            <person name="Okada T."/>
            <person name="Watanabe K."/>
        </authorList>
    </citation>
    <scope>NUCLEOTIDE SEQUENCE [LARGE SCALE GENOMIC DNA]</scope>
</reference>
<gene>
    <name evidence="1" type="ORF">LIER_28891</name>
</gene>
<dbReference type="Proteomes" id="UP001454036">
    <property type="component" value="Unassembled WGS sequence"/>
</dbReference>
<keyword evidence="2" id="KW-1185">Reference proteome</keyword>
<protein>
    <submittedName>
        <fullName evidence="1">Uncharacterized protein</fullName>
    </submittedName>
</protein>
<name>A0AAV3RHP6_LITER</name>
<accession>A0AAV3RHP6</accession>
<sequence>MSSSLLSPMFCNDNAEKNRILASLSAPIIALGLPSTIFEMETINNAFFMFKNYHKLVKFVSYLAEMGILEDCVKDGVTKGLISSPQQCTVEEFAAWASWLKTAEGQQIIHNAQLTKKLKKSVAEGETLVKEEVDAASYELYVAEARAKGRVALEWNQFKTGIIDVDMYHRKIYEANEKIHANNPIYRKEIEVYLARNIVEFRNSYDKKGEKKVYLLGIIMGKEAVDDVIRRIVIKDLPLKNMSLFHPTLLMEDTRLEKFC</sequence>
<comment type="caution">
    <text evidence="1">The sequence shown here is derived from an EMBL/GenBank/DDBJ whole genome shotgun (WGS) entry which is preliminary data.</text>
</comment>